<dbReference type="OrthoDB" id="1055148at2759"/>
<keyword evidence="2" id="KW-1185">Reference proteome</keyword>
<feature type="non-terminal residue" evidence="1">
    <location>
        <position position="1"/>
    </location>
</feature>
<sequence>ALMDDDFWGDPQHFRPSRFLDDKKNIINAERIINFAT</sequence>
<feature type="non-terminal residue" evidence="1">
    <location>
        <position position="37"/>
    </location>
</feature>
<comment type="caution">
    <text evidence="1">The sequence shown here is derived from an EMBL/GenBank/DDBJ whole genome shotgun (WGS) entry which is preliminary data.</text>
</comment>
<reference evidence="1" key="1">
    <citation type="submission" date="2021-06" db="EMBL/GenBank/DDBJ databases">
        <authorList>
            <person name="Hodson N. C."/>
            <person name="Mongue J. A."/>
            <person name="Jaron S. K."/>
        </authorList>
    </citation>
    <scope>NUCLEOTIDE SEQUENCE</scope>
</reference>
<protein>
    <submittedName>
        <fullName evidence="1">Uncharacterized protein</fullName>
    </submittedName>
</protein>
<dbReference type="GO" id="GO:0020037">
    <property type="term" value="F:heme binding"/>
    <property type="evidence" value="ECO:0007669"/>
    <property type="project" value="InterPro"/>
</dbReference>
<organism evidence="1 2">
    <name type="scientific">Allacma fusca</name>
    <dbReference type="NCBI Taxonomy" id="39272"/>
    <lineage>
        <taxon>Eukaryota</taxon>
        <taxon>Metazoa</taxon>
        <taxon>Ecdysozoa</taxon>
        <taxon>Arthropoda</taxon>
        <taxon>Hexapoda</taxon>
        <taxon>Collembola</taxon>
        <taxon>Symphypleona</taxon>
        <taxon>Sminthuridae</taxon>
        <taxon>Allacma</taxon>
    </lineage>
</organism>
<proteinExistence type="predicted"/>
<dbReference type="AlphaFoldDB" id="A0A8J2NZL3"/>
<evidence type="ECO:0000313" key="1">
    <source>
        <dbReference type="EMBL" id="CAG7732663.1"/>
    </source>
</evidence>
<dbReference type="GO" id="GO:0004497">
    <property type="term" value="F:monooxygenase activity"/>
    <property type="evidence" value="ECO:0007669"/>
    <property type="project" value="InterPro"/>
</dbReference>
<gene>
    <name evidence="1" type="ORF">AFUS01_LOCUS21161</name>
</gene>
<dbReference type="Proteomes" id="UP000708208">
    <property type="component" value="Unassembled WGS sequence"/>
</dbReference>
<dbReference type="GO" id="GO:0016705">
    <property type="term" value="F:oxidoreductase activity, acting on paired donors, with incorporation or reduction of molecular oxygen"/>
    <property type="evidence" value="ECO:0007669"/>
    <property type="project" value="InterPro"/>
</dbReference>
<dbReference type="GO" id="GO:0005506">
    <property type="term" value="F:iron ion binding"/>
    <property type="evidence" value="ECO:0007669"/>
    <property type="project" value="InterPro"/>
</dbReference>
<dbReference type="InterPro" id="IPR001128">
    <property type="entry name" value="Cyt_P450"/>
</dbReference>
<name>A0A8J2NZL3_9HEXA</name>
<accession>A0A8J2NZL3</accession>
<dbReference type="Pfam" id="PF00067">
    <property type="entry name" value="p450"/>
    <property type="match status" value="1"/>
</dbReference>
<evidence type="ECO:0000313" key="2">
    <source>
        <dbReference type="Proteomes" id="UP000708208"/>
    </source>
</evidence>
<dbReference type="EMBL" id="CAJVCH010235481">
    <property type="protein sequence ID" value="CAG7732663.1"/>
    <property type="molecule type" value="Genomic_DNA"/>
</dbReference>